<feature type="region of interest" description="Disordered" evidence="2">
    <location>
        <begin position="17"/>
        <end position="36"/>
    </location>
</feature>
<keyword evidence="4" id="KW-1185">Reference proteome</keyword>
<comment type="caution">
    <text evidence="3">The sequence shown here is derived from an EMBL/GenBank/DDBJ whole genome shotgun (WGS) entry which is preliminary data.</text>
</comment>
<reference evidence="3" key="1">
    <citation type="submission" date="2023-10" db="EMBL/GenBank/DDBJ databases">
        <authorList>
            <person name="Chen Y."/>
            <person name="Shah S."/>
            <person name="Dougan E. K."/>
            <person name="Thang M."/>
            <person name="Chan C."/>
        </authorList>
    </citation>
    <scope>NUCLEOTIDE SEQUENCE [LARGE SCALE GENOMIC DNA]</scope>
</reference>
<dbReference type="Proteomes" id="UP001189429">
    <property type="component" value="Unassembled WGS sequence"/>
</dbReference>
<evidence type="ECO:0000313" key="4">
    <source>
        <dbReference type="Proteomes" id="UP001189429"/>
    </source>
</evidence>
<evidence type="ECO:0000256" key="2">
    <source>
        <dbReference type="SAM" id="MobiDB-lite"/>
    </source>
</evidence>
<feature type="coiled-coil region" evidence="1">
    <location>
        <begin position="43"/>
        <end position="85"/>
    </location>
</feature>
<accession>A0ABN9S284</accession>
<keyword evidence="1" id="KW-0175">Coiled coil</keyword>
<gene>
    <name evidence="3" type="ORF">PCOR1329_LOCUS25876</name>
</gene>
<organism evidence="3 4">
    <name type="scientific">Prorocentrum cordatum</name>
    <dbReference type="NCBI Taxonomy" id="2364126"/>
    <lineage>
        <taxon>Eukaryota</taxon>
        <taxon>Sar</taxon>
        <taxon>Alveolata</taxon>
        <taxon>Dinophyceae</taxon>
        <taxon>Prorocentrales</taxon>
        <taxon>Prorocentraceae</taxon>
        <taxon>Prorocentrum</taxon>
    </lineage>
</organism>
<proteinExistence type="predicted"/>
<feature type="non-terminal residue" evidence="3">
    <location>
        <position position="163"/>
    </location>
</feature>
<evidence type="ECO:0000256" key="1">
    <source>
        <dbReference type="SAM" id="Coils"/>
    </source>
</evidence>
<dbReference type="EMBL" id="CAUYUJ010009105">
    <property type="protein sequence ID" value="CAK0825858.1"/>
    <property type="molecule type" value="Genomic_DNA"/>
</dbReference>
<protein>
    <submittedName>
        <fullName evidence="3">Uncharacterized protein</fullName>
    </submittedName>
</protein>
<name>A0ABN9S284_9DINO</name>
<sequence length="163" mass="17099">MPPPGQEQGEAIEQLRCRAEAASGASPDTGTDQAADAWAGEALAAAQEAVNALREEVLALRAEDMLALQEAIAGLSEEMSKALQNDRGSTGAAGGDDQGALLERLQSLEAACTEMAGLSQQHHDLLHEVKSSSDQAHMDLGRLAAEVEDRLLRDAKASEAGRR</sequence>
<evidence type="ECO:0000313" key="3">
    <source>
        <dbReference type="EMBL" id="CAK0825858.1"/>
    </source>
</evidence>